<dbReference type="CDD" id="cd17470">
    <property type="entry name" value="T3SS_Flik_C"/>
    <property type="match status" value="1"/>
</dbReference>
<dbReference type="InterPro" id="IPR038610">
    <property type="entry name" value="FliK-like_C_sf"/>
</dbReference>
<comment type="caution">
    <text evidence="3">The sequence shown here is derived from an EMBL/GenBank/DDBJ whole genome shotgun (WGS) entry which is preliminary data.</text>
</comment>
<dbReference type="Pfam" id="PF02120">
    <property type="entry name" value="Flg_hook"/>
    <property type="match status" value="1"/>
</dbReference>
<feature type="domain" description="Flagellar hook-length control protein-like C-terminal" evidence="2">
    <location>
        <begin position="393"/>
        <end position="472"/>
    </location>
</feature>
<evidence type="ECO:0000259" key="2">
    <source>
        <dbReference type="Pfam" id="PF02120"/>
    </source>
</evidence>
<gene>
    <name evidence="3" type="ORF">DJ019_11455</name>
</gene>
<accession>A0A328BG25</accession>
<feature type="region of interest" description="Disordered" evidence="1">
    <location>
        <begin position="1"/>
        <end position="29"/>
    </location>
</feature>
<protein>
    <recommendedName>
        <fullName evidence="2">Flagellar hook-length control protein-like C-terminal domain-containing protein</fullName>
    </recommendedName>
</protein>
<dbReference type="Proteomes" id="UP000249524">
    <property type="component" value="Unassembled WGS sequence"/>
</dbReference>
<organism evidence="3 4">
    <name type="scientific">Phenylobacterium kunshanense</name>
    <dbReference type="NCBI Taxonomy" id="1445034"/>
    <lineage>
        <taxon>Bacteria</taxon>
        <taxon>Pseudomonadati</taxon>
        <taxon>Pseudomonadota</taxon>
        <taxon>Alphaproteobacteria</taxon>
        <taxon>Caulobacterales</taxon>
        <taxon>Caulobacteraceae</taxon>
        <taxon>Phenylobacterium</taxon>
    </lineage>
</organism>
<dbReference type="EMBL" id="QFYS01000004">
    <property type="protein sequence ID" value="RAK65569.1"/>
    <property type="molecule type" value="Genomic_DNA"/>
</dbReference>
<sequence>MTAPALNPAQFMPSGLTAPANGAAKQAAGPQAGFEALMAALFPVAQTEATPTPQGMAASAMAPQPGIAALASTEEEADTVAADQAPGLEADAVATADPTIAVGAEYVAIPAAVTVAVDQETFPADGGAALAPGGKADATNPDPLERPLGAKARPGRPEHAQAPQGSPAVASQAVATEVAEGDVDAAADPAATTPPSTLPRIPETAAKPAEPPAWGTHKIAGSPAAPALANANTNAGLTEKAEAPAADVQPEVAETSEPAASASEQTKAPATFALPQRAEAAPPATSPPRTGRGERTKASAPSAVEGGDLRGRDNIETPAQGKAADAVAKAAGPSAAPAPEPKPPEAAATPDAPDAAVQAEARATEAQSAPVEETTSRQVRGAPETVANLAAQIVKKLESRTTRFDVELDPQGLGKVDVRVEIGAHGRITAAMTFENPQAAHDVKARSAELQRALEQAGFDLSGSALSFDVAQDQGRGQGRAWQEQSDAGSTFRGQAFRAALETAGEADQAANPGALRLRRGVNSGLDLRI</sequence>
<dbReference type="AlphaFoldDB" id="A0A328BG25"/>
<feature type="compositionally biased region" description="Low complexity" evidence="1">
    <location>
        <begin position="251"/>
        <end position="264"/>
    </location>
</feature>
<feature type="compositionally biased region" description="Low complexity" evidence="1">
    <location>
        <begin position="220"/>
        <end position="238"/>
    </location>
</feature>
<dbReference type="RefSeq" id="WP_111276165.1">
    <property type="nucleotide sequence ID" value="NZ_QFYS01000004.1"/>
</dbReference>
<feature type="compositionally biased region" description="Low complexity" evidence="1">
    <location>
        <begin position="18"/>
        <end position="29"/>
    </location>
</feature>
<dbReference type="InterPro" id="IPR021136">
    <property type="entry name" value="Flagellar_hook_control-like_C"/>
</dbReference>
<keyword evidence="4" id="KW-1185">Reference proteome</keyword>
<name>A0A328BG25_9CAUL</name>
<evidence type="ECO:0000313" key="3">
    <source>
        <dbReference type="EMBL" id="RAK65569.1"/>
    </source>
</evidence>
<feature type="region of interest" description="Disordered" evidence="1">
    <location>
        <begin position="126"/>
        <end position="382"/>
    </location>
</feature>
<reference evidence="3 4" key="1">
    <citation type="submission" date="2018-05" db="EMBL/GenBank/DDBJ databases">
        <authorList>
            <person name="Lanie J.A."/>
            <person name="Ng W.-L."/>
            <person name="Kazmierczak K.M."/>
            <person name="Andrzejewski T.M."/>
            <person name="Davidsen T.M."/>
            <person name="Wayne K.J."/>
            <person name="Tettelin H."/>
            <person name="Glass J.I."/>
            <person name="Rusch D."/>
            <person name="Podicherti R."/>
            <person name="Tsui H.-C.T."/>
            <person name="Winkler M.E."/>
        </authorList>
    </citation>
    <scope>NUCLEOTIDE SEQUENCE [LARGE SCALE GENOMIC DNA]</scope>
    <source>
        <strain evidence="3 4">BUT-10</strain>
    </source>
</reference>
<feature type="compositionally biased region" description="Low complexity" evidence="1">
    <location>
        <begin position="318"/>
        <end position="335"/>
    </location>
</feature>
<proteinExistence type="predicted"/>
<evidence type="ECO:0000313" key="4">
    <source>
        <dbReference type="Proteomes" id="UP000249524"/>
    </source>
</evidence>
<feature type="compositionally biased region" description="Low complexity" evidence="1">
    <location>
        <begin position="126"/>
        <end position="138"/>
    </location>
</feature>
<dbReference type="Gene3D" id="3.30.750.140">
    <property type="match status" value="1"/>
</dbReference>
<feature type="compositionally biased region" description="Low complexity" evidence="1">
    <location>
        <begin position="186"/>
        <end position="195"/>
    </location>
</feature>
<evidence type="ECO:0000256" key="1">
    <source>
        <dbReference type="SAM" id="MobiDB-lite"/>
    </source>
</evidence>
<feature type="compositionally biased region" description="Low complexity" evidence="1">
    <location>
        <begin position="345"/>
        <end position="367"/>
    </location>
</feature>
<dbReference type="OrthoDB" id="7203912at2"/>